<evidence type="ECO:0000256" key="1">
    <source>
        <dbReference type="SAM" id="MobiDB-lite"/>
    </source>
</evidence>
<dbReference type="SMART" id="SM01083">
    <property type="entry name" value="Cir_N"/>
    <property type="match status" value="1"/>
</dbReference>
<dbReference type="PANTHER" id="PTHR22093">
    <property type="entry name" value="LEUKOCYTE RECEPTOR CLUSTER LRC MEMBER 1"/>
    <property type="match status" value="1"/>
</dbReference>
<evidence type="ECO:0000313" key="5">
    <source>
        <dbReference type="Proteomes" id="UP000095284"/>
    </source>
</evidence>
<proteinExistence type="predicted"/>
<evidence type="ECO:0000313" key="4">
    <source>
        <dbReference type="EMBL" id="CAG9086104.1"/>
    </source>
</evidence>
<dbReference type="WBParaSite" id="BXY_0950200.1">
    <property type="protein sequence ID" value="BXY_0950200.1"/>
    <property type="gene ID" value="BXY_0950200"/>
</dbReference>
<feature type="region of interest" description="Disordered" evidence="1">
    <location>
        <begin position="49"/>
        <end position="113"/>
    </location>
</feature>
<evidence type="ECO:0000259" key="2">
    <source>
        <dbReference type="SMART" id="SM01083"/>
    </source>
</evidence>
<dbReference type="Proteomes" id="UP000095284">
    <property type="component" value="Unplaced"/>
</dbReference>
<dbReference type="AlphaFoldDB" id="A0A1I7S907"/>
<dbReference type="eggNOG" id="ENOG502RZ97">
    <property type="taxonomic scope" value="Eukaryota"/>
</dbReference>
<dbReference type="OrthoDB" id="2159131at2759"/>
<keyword evidence="6" id="KW-1185">Reference proteome</keyword>
<dbReference type="InterPro" id="IPR039875">
    <property type="entry name" value="LENG1-like"/>
</dbReference>
<sequence>MNILPKKKWHVRTKENMARVRRDEAAAAEAEQSRLERVRLAEHERRLELLKAKQSDPFKSGRDKEEGEDTKEIQPSSSGHINFFEELEQQERSNMASGNKEYQAEKKAEQHAWESKMGIMKKFAEDTMEISGEKNWWEKIERIKPEVKEKNVTEKKMNKKEKKHKKRKRRRSSSEEEEDSAEAKKKRIEALRAERLQREAEEKRREAKLIKR</sequence>
<dbReference type="EMBL" id="CAJFDI010000001">
    <property type="protein sequence ID" value="CAD5210288.1"/>
    <property type="molecule type" value="Genomic_DNA"/>
</dbReference>
<feature type="compositionally biased region" description="Basic and acidic residues" evidence="1">
    <location>
        <begin position="188"/>
        <end position="212"/>
    </location>
</feature>
<accession>A0A1I7S907</accession>
<feature type="compositionally biased region" description="Basic residues" evidence="1">
    <location>
        <begin position="1"/>
        <end position="11"/>
    </location>
</feature>
<dbReference type="Proteomes" id="UP000659654">
    <property type="component" value="Unassembled WGS sequence"/>
</dbReference>
<feature type="compositionally biased region" description="Basic residues" evidence="1">
    <location>
        <begin position="157"/>
        <end position="171"/>
    </location>
</feature>
<gene>
    <name evidence="3" type="ORF">BXYJ_LOCUS1860</name>
</gene>
<feature type="domain" description="CBF1-interacting co-repressor CIR N-terminal" evidence="2">
    <location>
        <begin position="8"/>
        <end position="44"/>
    </location>
</feature>
<feature type="compositionally biased region" description="Basic and acidic residues" evidence="1">
    <location>
        <begin position="49"/>
        <end position="65"/>
    </location>
</feature>
<dbReference type="PANTHER" id="PTHR22093:SF0">
    <property type="entry name" value="LEUKOCYTE RECEPTOR CLUSTER MEMBER 1"/>
    <property type="match status" value="1"/>
</dbReference>
<evidence type="ECO:0000313" key="3">
    <source>
        <dbReference type="EMBL" id="CAD5210288.1"/>
    </source>
</evidence>
<evidence type="ECO:0000313" key="7">
    <source>
        <dbReference type="WBParaSite" id="BXY_0950200.1"/>
    </source>
</evidence>
<reference evidence="4" key="2">
    <citation type="submission" date="2020-08" db="EMBL/GenBank/DDBJ databases">
        <authorList>
            <person name="Kikuchi T."/>
        </authorList>
    </citation>
    <scope>NUCLEOTIDE SEQUENCE</scope>
    <source>
        <strain evidence="3">Ka4C1</strain>
    </source>
</reference>
<dbReference type="SMR" id="A0A1I7S907"/>
<reference evidence="7" key="1">
    <citation type="submission" date="2016-11" db="UniProtKB">
        <authorList>
            <consortium name="WormBaseParasite"/>
        </authorList>
    </citation>
    <scope>IDENTIFICATION</scope>
</reference>
<feature type="region of interest" description="Disordered" evidence="1">
    <location>
        <begin position="147"/>
        <end position="212"/>
    </location>
</feature>
<name>A0A1I7S907_BURXY</name>
<dbReference type="Proteomes" id="UP000582659">
    <property type="component" value="Unassembled WGS sequence"/>
</dbReference>
<feature type="compositionally biased region" description="Basic and acidic residues" evidence="1">
    <location>
        <begin position="12"/>
        <end position="24"/>
    </location>
</feature>
<feature type="region of interest" description="Disordered" evidence="1">
    <location>
        <begin position="1"/>
        <end position="24"/>
    </location>
</feature>
<dbReference type="InterPro" id="IPR019339">
    <property type="entry name" value="CIR_N_dom"/>
</dbReference>
<organism evidence="5 7">
    <name type="scientific">Bursaphelenchus xylophilus</name>
    <name type="common">Pinewood nematode worm</name>
    <name type="synonym">Aphelenchoides xylophilus</name>
    <dbReference type="NCBI Taxonomy" id="6326"/>
    <lineage>
        <taxon>Eukaryota</taxon>
        <taxon>Metazoa</taxon>
        <taxon>Ecdysozoa</taxon>
        <taxon>Nematoda</taxon>
        <taxon>Chromadorea</taxon>
        <taxon>Rhabditida</taxon>
        <taxon>Tylenchina</taxon>
        <taxon>Tylenchomorpha</taxon>
        <taxon>Aphelenchoidea</taxon>
        <taxon>Aphelenchoididae</taxon>
        <taxon>Bursaphelenchus</taxon>
    </lineage>
</organism>
<feature type="compositionally biased region" description="Basic and acidic residues" evidence="1">
    <location>
        <begin position="102"/>
        <end position="113"/>
    </location>
</feature>
<dbReference type="EMBL" id="CAJFCV020000001">
    <property type="protein sequence ID" value="CAG9086104.1"/>
    <property type="molecule type" value="Genomic_DNA"/>
</dbReference>
<evidence type="ECO:0000313" key="6">
    <source>
        <dbReference type="Proteomes" id="UP000659654"/>
    </source>
</evidence>
<feature type="compositionally biased region" description="Basic and acidic residues" evidence="1">
    <location>
        <begin position="147"/>
        <end position="156"/>
    </location>
</feature>
<protein>
    <submittedName>
        <fullName evidence="3">(pine wood nematode) hypothetical protein</fullName>
    </submittedName>
    <submittedName>
        <fullName evidence="7">Cir_N domain-containing protein</fullName>
    </submittedName>
</protein>